<name>A0A4P9X7L1_9FUNG</name>
<dbReference type="GO" id="GO:0008270">
    <property type="term" value="F:zinc ion binding"/>
    <property type="evidence" value="ECO:0007669"/>
    <property type="project" value="TreeGrafter"/>
</dbReference>
<feature type="non-terminal residue" evidence="5">
    <location>
        <position position="1"/>
    </location>
</feature>
<evidence type="ECO:0000313" key="5">
    <source>
        <dbReference type="EMBL" id="RKP01223.1"/>
    </source>
</evidence>
<dbReference type="PANTHER" id="PTHR12283">
    <property type="entry name" value="GLUTAMINYL-PEPTIDE CYCLOTRANSFERASE"/>
    <property type="match status" value="1"/>
</dbReference>
<reference evidence="6" key="1">
    <citation type="journal article" date="2018" name="Nat. Microbiol.">
        <title>Leveraging single-cell genomics to expand the fungal tree of life.</title>
        <authorList>
            <person name="Ahrendt S.R."/>
            <person name="Quandt C.A."/>
            <person name="Ciobanu D."/>
            <person name="Clum A."/>
            <person name="Salamov A."/>
            <person name="Andreopoulos B."/>
            <person name="Cheng J.F."/>
            <person name="Woyke T."/>
            <person name="Pelin A."/>
            <person name="Henrissat B."/>
            <person name="Reynolds N.K."/>
            <person name="Benny G.L."/>
            <person name="Smith M.E."/>
            <person name="James T.Y."/>
            <person name="Grigoriev I.V."/>
        </authorList>
    </citation>
    <scope>NUCLEOTIDE SEQUENCE [LARGE SCALE GENOMIC DNA]</scope>
    <source>
        <strain evidence="6">ATCC 52028</strain>
    </source>
</reference>
<dbReference type="EC" id="3.4.-.-" evidence="3"/>
<evidence type="ECO:0000256" key="2">
    <source>
        <dbReference type="ARBA" id="ARBA00023315"/>
    </source>
</evidence>
<gene>
    <name evidence="5" type="ORF">CXG81DRAFT_7237</name>
</gene>
<dbReference type="Pfam" id="PF04389">
    <property type="entry name" value="Peptidase_M28"/>
    <property type="match status" value="1"/>
</dbReference>
<organism evidence="5 6">
    <name type="scientific">Caulochytrium protostelioides</name>
    <dbReference type="NCBI Taxonomy" id="1555241"/>
    <lineage>
        <taxon>Eukaryota</taxon>
        <taxon>Fungi</taxon>
        <taxon>Fungi incertae sedis</taxon>
        <taxon>Chytridiomycota</taxon>
        <taxon>Chytridiomycota incertae sedis</taxon>
        <taxon>Chytridiomycetes</taxon>
        <taxon>Caulochytriales</taxon>
        <taxon>Caulochytriaceae</taxon>
        <taxon>Caulochytrium</taxon>
    </lineage>
</organism>
<accession>A0A4P9X7L1</accession>
<sequence>LSAFMKERVVGSDNHRAVQRYLRETIGQALGWDVEEDVFEAETPLGKRTFTNLVFTHRPNALHRIVVAAHVDSKIFPGEAFIGATDSAVPCAMLVDLARAVHRAGADIGSDETPLTTVQLAFFDGEEAFVSWSDTDSIYGARHLVDAWQARATVNALGQSTNYLQTIDVLVLLDLIGHADPVFYDTQFQHTAWFWNELVSAEARLANAGLLSAPHVQAMSQQGRVYFHEGVHLLSHNPIADDHLPFVRAGVPVVHMIPQPFPPVWHTLADNADAVSDPVVRDLNLIVRTAVLEYVGLLPQD</sequence>
<keyword evidence="3" id="KW-0645">Protease</keyword>
<evidence type="ECO:0000313" key="6">
    <source>
        <dbReference type="Proteomes" id="UP000274922"/>
    </source>
</evidence>
<evidence type="ECO:0000256" key="3">
    <source>
        <dbReference type="RuleBase" id="RU361240"/>
    </source>
</evidence>
<dbReference type="OrthoDB" id="3907302at2759"/>
<dbReference type="STRING" id="1555241.A0A4P9X7L1"/>
<feature type="non-terminal residue" evidence="5">
    <location>
        <position position="301"/>
    </location>
</feature>
<dbReference type="GO" id="GO:0008233">
    <property type="term" value="F:peptidase activity"/>
    <property type="evidence" value="ECO:0007669"/>
    <property type="project" value="UniProtKB-KW"/>
</dbReference>
<dbReference type="Proteomes" id="UP000274922">
    <property type="component" value="Unassembled WGS sequence"/>
</dbReference>
<dbReference type="SUPFAM" id="SSF53187">
    <property type="entry name" value="Zn-dependent exopeptidases"/>
    <property type="match status" value="1"/>
</dbReference>
<proteinExistence type="inferred from homology"/>
<evidence type="ECO:0000259" key="4">
    <source>
        <dbReference type="Pfam" id="PF04389"/>
    </source>
</evidence>
<keyword evidence="1" id="KW-0808">Transferase</keyword>
<dbReference type="AlphaFoldDB" id="A0A4P9X7L1"/>
<protein>
    <recommendedName>
        <fullName evidence="3">Peptide hydrolase</fullName>
        <ecNumber evidence="3">3.4.-.-</ecNumber>
    </recommendedName>
</protein>
<dbReference type="Gene3D" id="3.40.630.10">
    <property type="entry name" value="Zn peptidases"/>
    <property type="match status" value="1"/>
</dbReference>
<keyword evidence="6" id="KW-1185">Reference proteome</keyword>
<evidence type="ECO:0000256" key="1">
    <source>
        <dbReference type="ARBA" id="ARBA00022679"/>
    </source>
</evidence>
<comment type="similarity">
    <text evidence="3">Belongs to the peptidase M28 family.</text>
</comment>
<dbReference type="InterPro" id="IPR007484">
    <property type="entry name" value="Peptidase_M28"/>
</dbReference>
<dbReference type="EMBL" id="ML014180">
    <property type="protein sequence ID" value="RKP01223.1"/>
    <property type="molecule type" value="Genomic_DNA"/>
</dbReference>
<dbReference type="InterPro" id="IPR040234">
    <property type="entry name" value="QC/QCL"/>
</dbReference>
<dbReference type="GO" id="GO:0016603">
    <property type="term" value="F:glutaminyl-peptide cyclotransferase activity"/>
    <property type="evidence" value="ECO:0007669"/>
    <property type="project" value="TreeGrafter"/>
</dbReference>
<keyword evidence="3" id="KW-0862">Zinc</keyword>
<dbReference type="GO" id="GO:0006508">
    <property type="term" value="P:proteolysis"/>
    <property type="evidence" value="ECO:0007669"/>
    <property type="project" value="UniProtKB-KW"/>
</dbReference>
<feature type="domain" description="Peptidase M28" evidence="4">
    <location>
        <begin position="52"/>
        <end position="289"/>
    </location>
</feature>
<dbReference type="PANTHER" id="PTHR12283:SF6">
    <property type="entry name" value="GLUTAMINYL-PEPTIDE CYCLOTRANSFERASE-RELATED"/>
    <property type="match status" value="1"/>
</dbReference>
<keyword evidence="3" id="KW-0378">Hydrolase</keyword>
<keyword evidence="3" id="KW-0479">Metal-binding</keyword>
<keyword evidence="2" id="KW-0012">Acyltransferase</keyword>